<feature type="transmembrane region" description="Helical" evidence="11">
    <location>
        <begin position="520"/>
        <end position="539"/>
    </location>
</feature>
<name>A0A9P3PR79_LYOSH</name>
<feature type="region of interest" description="Disordered" evidence="10">
    <location>
        <begin position="318"/>
        <end position="346"/>
    </location>
</feature>
<keyword evidence="6 12" id="KW-0418">Kinase</keyword>
<protein>
    <recommendedName>
        <fullName evidence="3">dolichol kinase</fullName>
        <ecNumber evidence="3">2.7.1.108</ecNumber>
    </recommendedName>
</protein>
<evidence type="ECO:0000256" key="5">
    <source>
        <dbReference type="ARBA" id="ARBA00022692"/>
    </source>
</evidence>
<keyword evidence="7" id="KW-0256">Endoplasmic reticulum</keyword>
<evidence type="ECO:0000256" key="10">
    <source>
        <dbReference type="SAM" id="MobiDB-lite"/>
    </source>
</evidence>
<dbReference type="GO" id="GO:0005789">
    <property type="term" value="C:endoplasmic reticulum membrane"/>
    <property type="evidence" value="ECO:0007669"/>
    <property type="project" value="UniProtKB-SubCell"/>
</dbReference>
<feature type="region of interest" description="Disordered" evidence="10">
    <location>
        <begin position="183"/>
        <end position="203"/>
    </location>
</feature>
<evidence type="ECO:0000313" key="12">
    <source>
        <dbReference type="EMBL" id="GLB40520.1"/>
    </source>
</evidence>
<gene>
    <name evidence="12" type="primary">SEC59</name>
    <name evidence="12" type="ORF">LshimejAT787_0803910</name>
</gene>
<feature type="compositionally biased region" description="Low complexity" evidence="10">
    <location>
        <begin position="318"/>
        <end position="334"/>
    </location>
</feature>
<feature type="transmembrane region" description="Helical" evidence="11">
    <location>
        <begin position="224"/>
        <end position="243"/>
    </location>
</feature>
<feature type="transmembrane region" description="Helical" evidence="11">
    <location>
        <begin position="871"/>
        <end position="888"/>
    </location>
</feature>
<evidence type="ECO:0000256" key="9">
    <source>
        <dbReference type="ARBA" id="ARBA00023136"/>
    </source>
</evidence>
<dbReference type="EMBL" id="BRPK01000008">
    <property type="protein sequence ID" value="GLB40520.1"/>
    <property type="molecule type" value="Genomic_DNA"/>
</dbReference>
<evidence type="ECO:0000256" key="3">
    <source>
        <dbReference type="ARBA" id="ARBA00012132"/>
    </source>
</evidence>
<comment type="caution">
    <text evidence="12">The sequence shown here is derived from an EMBL/GenBank/DDBJ whole genome shotgun (WGS) entry which is preliminary data.</text>
</comment>
<feature type="transmembrane region" description="Helical" evidence="11">
    <location>
        <begin position="683"/>
        <end position="703"/>
    </location>
</feature>
<feature type="transmembrane region" description="Helical" evidence="11">
    <location>
        <begin position="591"/>
        <end position="618"/>
    </location>
</feature>
<evidence type="ECO:0000256" key="2">
    <source>
        <dbReference type="ARBA" id="ARBA00010794"/>
    </source>
</evidence>
<feature type="region of interest" description="Disordered" evidence="10">
    <location>
        <begin position="43"/>
        <end position="148"/>
    </location>
</feature>
<dbReference type="GO" id="GO:0004168">
    <property type="term" value="F:dolichol kinase activity"/>
    <property type="evidence" value="ECO:0007669"/>
    <property type="project" value="UniProtKB-EC"/>
</dbReference>
<evidence type="ECO:0000256" key="1">
    <source>
        <dbReference type="ARBA" id="ARBA00004477"/>
    </source>
</evidence>
<feature type="transmembrane region" description="Helical" evidence="11">
    <location>
        <begin position="488"/>
        <end position="508"/>
    </location>
</feature>
<feature type="region of interest" description="Disordered" evidence="10">
    <location>
        <begin position="159"/>
        <end position="178"/>
    </location>
</feature>
<keyword evidence="9 11" id="KW-0472">Membrane</keyword>
<dbReference type="PANTHER" id="PTHR13205">
    <property type="entry name" value="TRANSMEMBRANE PROTEIN 15-RELATED"/>
    <property type="match status" value="1"/>
</dbReference>
<dbReference type="EC" id="2.7.1.108" evidence="3"/>
<sequence>MSRARGNGHDDLEELLSGVCLYAERPYKSSNQSIQAGLWKFAKLARSRSSPSPPASRRPPGRGDTSRKSGQNGRAVRRRLDSSSSNNTARSSAAPAAGNLDWSTSYQAGSSSSASRSSDEDSETEDELASAFRGRIHSQSGTGTSLADDMHATSSLLHRRARQRAGSSGDSASGSAFRARAFTRSRSPAVTRPPDDPKISAGRHLSPAVSRFSRRSAQRGPTTIFPALLAFRIPLFPTAWTWIFSADFRKCGESHILLGAILYASHAIYDLPASDSFIAHSNLWIVKELLIFSIVVVLYSLWTHSTVSHLRSRVSVSTNSASSSQPPSSASQPTRLATETRDSRRHSALVTAPKTDFGFIWMTVPKNYRESLDDGVFIGLLLGPLIAAALLISALRSSTAVPPRRTPLPREWRIEAPMELHDPGKAQSALEALVLARYNLVDLATFCSTILLLHVCTSWWAEARCRKRGDTAEGERASVPRSESLRSWYYILFTLGVSAATFAIKMLLQRRGYGIWQHLNYFEMIFSALFYQFTLYIAIRLAHRGFTLGELSLVCFGGTALSMEFLNITIARIWPVTTPFIKTHRLPTPLLIFQLSLIAGSFLTGFLLSPFLVLSRHIAQRPVRRLRNPQDKQRTRRQLALGFYVGTVVIVVGLIGMWTRWTLGNRDPWLWVIFWLLEGKRKWTRPALLAYWAALGCLSVAGWNRQLARSRRYWPRNSATGETLMVPGAVDTSASASAAASAGTEQAATGVSAATGLPTTLGVGGMTFAALPNLPNGAQVTTVATDLLDAADKHVPTLGLNARRKFFHALAVVMFIPGVAVDPAFTHLSFSAAFALFTFTEYVRYFAIYPFGATIHLFMNEFLDHRDRGTAIVSHFYLLTGCAGSVWLEGPTQLLQFTGILTLGVGDAMASIVGKRIGFHRWSPTTSKTLEGSIAFTVTIVASAWLLRLFGLAEPFSTLRYAAVVALSSTLEALSDQNDNLTLPLFMWSMLVVADV</sequence>
<feature type="compositionally biased region" description="Low complexity" evidence="10">
    <location>
        <begin position="82"/>
        <end position="116"/>
    </location>
</feature>
<evidence type="ECO:0000256" key="4">
    <source>
        <dbReference type="ARBA" id="ARBA00022679"/>
    </source>
</evidence>
<feature type="transmembrane region" description="Helical" evidence="11">
    <location>
        <begin position="842"/>
        <end position="859"/>
    </location>
</feature>
<evidence type="ECO:0000256" key="8">
    <source>
        <dbReference type="ARBA" id="ARBA00022989"/>
    </source>
</evidence>
<evidence type="ECO:0000313" key="13">
    <source>
        <dbReference type="Proteomes" id="UP001063166"/>
    </source>
</evidence>
<organism evidence="12 13">
    <name type="scientific">Lyophyllum shimeji</name>
    <name type="common">Hon-shimeji</name>
    <name type="synonym">Tricholoma shimeji</name>
    <dbReference type="NCBI Taxonomy" id="47721"/>
    <lineage>
        <taxon>Eukaryota</taxon>
        <taxon>Fungi</taxon>
        <taxon>Dikarya</taxon>
        <taxon>Basidiomycota</taxon>
        <taxon>Agaricomycotina</taxon>
        <taxon>Agaricomycetes</taxon>
        <taxon>Agaricomycetidae</taxon>
        <taxon>Agaricales</taxon>
        <taxon>Tricholomatineae</taxon>
        <taxon>Lyophyllaceae</taxon>
        <taxon>Lyophyllum</taxon>
    </lineage>
</organism>
<comment type="similarity">
    <text evidence="2">Belongs to the polyprenol kinase family.</text>
</comment>
<feature type="transmembrane region" description="Helical" evidence="11">
    <location>
        <begin position="375"/>
        <end position="395"/>
    </location>
</feature>
<evidence type="ECO:0000256" key="7">
    <source>
        <dbReference type="ARBA" id="ARBA00022824"/>
    </source>
</evidence>
<dbReference type="PANTHER" id="PTHR13205:SF15">
    <property type="entry name" value="DOLICHOL KINASE"/>
    <property type="match status" value="1"/>
</dbReference>
<feature type="transmembrane region" description="Helical" evidence="11">
    <location>
        <begin position="934"/>
        <end position="953"/>
    </location>
</feature>
<evidence type="ECO:0000256" key="6">
    <source>
        <dbReference type="ARBA" id="ARBA00022777"/>
    </source>
</evidence>
<keyword evidence="13" id="KW-1185">Reference proteome</keyword>
<evidence type="ECO:0000256" key="11">
    <source>
        <dbReference type="SAM" id="Phobius"/>
    </source>
</evidence>
<dbReference type="Proteomes" id="UP001063166">
    <property type="component" value="Unassembled WGS sequence"/>
</dbReference>
<dbReference type="AlphaFoldDB" id="A0A9P3PR79"/>
<feature type="transmembrane region" description="Helical" evidence="11">
    <location>
        <begin position="806"/>
        <end position="830"/>
    </location>
</feature>
<keyword evidence="8 11" id="KW-1133">Transmembrane helix</keyword>
<dbReference type="GO" id="GO:0043048">
    <property type="term" value="P:dolichyl monophosphate biosynthetic process"/>
    <property type="evidence" value="ECO:0007669"/>
    <property type="project" value="TreeGrafter"/>
</dbReference>
<accession>A0A9P3PR79</accession>
<dbReference type="InterPro" id="IPR032974">
    <property type="entry name" value="Polypren_kinase"/>
</dbReference>
<feature type="transmembrane region" description="Helical" evidence="11">
    <location>
        <begin position="284"/>
        <end position="302"/>
    </location>
</feature>
<keyword evidence="4" id="KW-0808">Transferase</keyword>
<reference evidence="12" key="1">
    <citation type="submission" date="2022-07" db="EMBL/GenBank/DDBJ databases">
        <title>The genome of Lyophyllum shimeji provides insight into the initial evolution of ectomycorrhizal fungal genome.</title>
        <authorList>
            <person name="Kobayashi Y."/>
            <person name="Shibata T."/>
            <person name="Hirakawa H."/>
            <person name="Shigenobu S."/>
            <person name="Nishiyama T."/>
            <person name="Yamada A."/>
            <person name="Hasebe M."/>
            <person name="Kawaguchi M."/>
        </authorList>
    </citation>
    <scope>NUCLEOTIDE SEQUENCE</scope>
    <source>
        <strain evidence="12">AT787</strain>
    </source>
</reference>
<dbReference type="OrthoDB" id="377083at2759"/>
<feature type="transmembrane region" description="Helical" evidence="11">
    <location>
        <begin position="639"/>
        <end position="663"/>
    </location>
</feature>
<feature type="transmembrane region" description="Helical" evidence="11">
    <location>
        <begin position="255"/>
        <end position="272"/>
    </location>
</feature>
<feature type="transmembrane region" description="Helical" evidence="11">
    <location>
        <begin position="551"/>
        <end position="571"/>
    </location>
</feature>
<comment type="subcellular location">
    <subcellularLocation>
        <location evidence="1">Endoplasmic reticulum membrane</location>
        <topology evidence="1">Multi-pass membrane protein</topology>
    </subcellularLocation>
</comment>
<feature type="compositionally biased region" description="Low complexity" evidence="10">
    <location>
        <begin position="164"/>
        <end position="178"/>
    </location>
</feature>
<proteinExistence type="inferred from homology"/>
<keyword evidence="5 11" id="KW-0812">Transmembrane</keyword>